<organism evidence="1 2">
    <name type="scientific">Phytophthora megakarya</name>
    <dbReference type="NCBI Taxonomy" id="4795"/>
    <lineage>
        <taxon>Eukaryota</taxon>
        <taxon>Sar</taxon>
        <taxon>Stramenopiles</taxon>
        <taxon>Oomycota</taxon>
        <taxon>Peronosporomycetes</taxon>
        <taxon>Peronosporales</taxon>
        <taxon>Peronosporaceae</taxon>
        <taxon>Phytophthora</taxon>
    </lineage>
</organism>
<evidence type="ECO:0000313" key="2">
    <source>
        <dbReference type="Proteomes" id="UP000198211"/>
    </source>
</evidence>
<comment type="caution">
    <text evidence="1">The sequence shown here is derived from an EMBL/GenBank/DDBJ whole genome shotgun (WGS) entry which is preliminary data.</text>
</comment>
<keyword evidence="2" id="KW-1185">Reference proteome</keyword>
<proteinExistence type="predicted"/>
<name>A0A225WLD8_9STRA</name>
<reference evidence="2" key="1">
    <citation type="submission" date="2017-03" db="EMBL/GenBank/DDBJ databases">
        <title>Phytopthora megakarya and P. palmivora, two closely related causual agents of cacao black pod achieved similar genome size and gene model numbers by different mechanisms.</title>
        <authorList>
            <person name="Ali S."/>
            <person name="Shao J."/>
            <person name="Larry D.J."/>
            <person name="Kronmiller B."/>
            <person name="Shen D."/>
            <person name="Strem M.D."/>
            <person name="Melnick R.L."/>
            <person name="Guiltinan M.J."/>
            <person name="Tyler B.M."/>
            <person name="Meinhardt L.W."/>
            <person name="Bailey B.A."/>
        </authorList>
    </citation>
    <scope>NUCLEOTIDE SEQUENCE [LARGE SCALE GENOMIC DNA]</scope>
    <source>
        <strain evidence="2">zdho120</strain>
    </source>
</reference>
<dbReference type="AlphaFoldDB" id="A0A225WLD8"/>
<evidence type="ECO:0000313" key="1">
    <source>
        <dbReference type="EMBL" id="OWZ18068.1"/>
    </source>
</evidence>
<dbReference type="Proteomes" id="UP000198211">
    <property type="component" value="Unassembled WGS sequence"/>
</dbReference>
<gene>
    <name evidence="1" type="ORF">PHMEG_0007900</name>
</gene>
<accession>A0A225WLD8</accession>
<dbReference type="EMBL" id="NBNE01000646">
    <property type="protein sequence ID" value="OWZ18068.1"/>
    <property type="molecule type" value="Genomic_DNA"/>
</dbReference>
<sequence>MKVYHQYMGGVDPQRYSLQLSLRFRKYYKSLALGLIDMTIVNRFIIFPRGFQDAWGPPADHASFITQLHAQLLAVGATEFADTVHIRLKYI</sequence>
<protein>
    <submittedName>
        <fullName evidence="1">Uncharacterized protein</fullName>
    </submittedName>
</protein>
<dbReference type="OrthoDB" id="6624209at2759"/>